<name>A0A9J6QP27_9FIRM</name>
<dbReference type="SUPFAM" id="SSF47384">
    <property type="entry name" value="Homodimeric domain of signal transducing histidine kinase"/>
    <property type="match status" value="1"/>
</dbReference>
<dbReference type="PROSITE" id="PS50113">
    <property type="entry name" value="PAC"/>
    <property type="match status" value="2"/>
</dbReference>
<dbReference type="InterPro" id="IPR000700">
    <property type="entry name" value="PAS-assoc_C"/>
</dbReference>
<evidence type="ECO:0000256" key="7">
    <source>
        <dbReference type="ARBA" id="ARBA00023012"/>
    </source>
</evidence>
<dbReference type="PRINTS" id="PR00344">
    <property type="entry name" value="BCTRLSENSOR"/>
</dbReference>
<comment type="function">
    <text evidence="8">May play the central regulatory role in sporulation. It may be an element of the effector pathway responsible for the activation of sporulation genes in response to nutritional stress. Spo0A may act in concert with spo0H (a sigma factor) to control the expression of some genes that are critical to the sporulation process.</text>
</comment>
<dbReference type="AlphaFoldDB" id="A0A9J6QP27"/>
<evidence type="ECO:0000256" key="8">
    <source>
        <dbReference type="ARBA" id="ARBA00024867"/>
    </source>
</evidence>
<dbReference type="Gene3D" id="3.30.565.10">
    <property type="entry name" value="Histidine kinase-like ATPase, C-terminal domain"/>
    <property type="match status" value="1"/>
</dbReference>
<evidence type="ECO:0000313" key="17">
    <source>
        <dbReference type="Proteomes" id="UP001065549"/>
    </source>
</evidence>
<dbReference type="SUPFAM" id="SSF55874">
    <property type="entry name" value="ATPase domain of HSP90 chaperone/DNA topoisomerase II/histidine kinase"/>
    <property type="match status" value="1"/>
</dbReference>
<dbReference type="InterPro" id="IPR013655">
    <property type="entry name" value="PAS_fold_3"/>
</dbReference>
<comment type="caution">
    <text evidence="16">The sequence shown here is derived from an EMBL/GenBank/DDBJ whole genome shotgun (WGS) entry which is preliminary data.</text>
</comment>
<dbReference type="SUPFAM" id="SSF52172">
    <property type="entry name" value="CheY-like"/>
    <property type="match status" value="1"/>
</dbReference>
<dbReference type="PROSITE" id="PS50109">
    <property type="entry name" value="HIS_KIN"/>
    <property type="match status" value="1"/>
</dbReference>
<dbReference type="CDD" id="cd00082">
    <property type="entry name" value="HisKA"/>
    <property type="match status" value="1"/>
</dbReference>
<evidence type="ECO:0000259" key="15">
    <source>
        <dbReference type="PROSITE" id="PS50887"/>
    </source>
</evidence>
<dbReference type="SMART" id="SM00448">
    <property type="entry name" value="REC"/>
    <property type="match status" value="1"/>
</dbReference>
<dbReference type="Gene3D" id="1.10.287.130">
    <property type="match status" value="1"/>
</dbReference>
<dbReference type="CDD" id="cd01949">
    <property type="entry name" value="GGDEF"/>
    <property type="match status" value="1"/>
</dbReference>
<keyword evidence="5 10" id="KW-0597">Phosphoprotein</keyword>
<keyword evidence="6" id="KW-0808">Transferase</keyword>
<dbReference type="InterPro" id="IPR003661">
    <property type="entry name" value="HisK_dim/P_dom"/>
</dbReference>
<dbReference type="InterPro" id="IPR035965">
    <property type="entry name" value="PAS-like_dom_sf"/>
</dbReference>
<dbReference type="InterPro" id="IPR001610">
    <property type="entry name" value="PAC"/>
</dbReference>
<keyword evidence="17" id="KW-1185">Reference proteome</keyword>
<dbReference type="PROSITE" id="PS50110">
    <property type="entry name" value="RESPONSE_REGULATORY"/>
    <property type="match status" value="1"/>
</dbReference>
<dbReference type="Gene3D" id="3.10.450.50">
    <property type="match status" value="1"/>
</dbReference>
<dbReference type="InterPro" id="IPR032710">
    <property type="entry name" value="NTF2-like_dom_sf"/>
</dbReference>
<dbReference type="CDD" id="cd00130">
    <property type="entry name" value="PAS"/>
    <property type="match status" value="2"/>
</dbReference>
<proteinExistence type="inferred from homology"/>
<feature type="modified residue" description="4-aspartylphosphate" evidence="10">
    <location>
        <position position="1198"/>
    </location>
</feature>
<accession>A0A9J6QP27</accession>
<dbReference type="CDD" id="cd17546">
    <property type="entry name" value="REC_hyHK_CKI1_RcsC-like"/>
    <property type="match status" value="1"/>
</dbReference>
<feature type="domain" description="Response regulatory" evidence="12">
    <location>
        <begin position="1146"/>
        <end position="1267"/>
    </location>
</feature>
<dbReference type="NCBIfam" id="TIGR00254">
    <property type="entry name" value="GGDEF"/>
    <property type="match status" value="1"/>
</dbReference>
<dbReference type="Gene3D" id="3.30.70.270">
    <property type="match status" value="1"/>
</dbReference>
<dbReference type="InterPro" id="IPR036097">
    <property type="entry name" value="HisK_dim/P_sf"/>
</dbReference>
<dbReference type="Gene3D" id="3.40.50.2300">
    <property type="match status" value="1"/>
</dbReference>
<dbReference type="SMART" id="SM00267">
    <property type="entry name" value="GGDEF"/>
    <property type="match status" value="1"/>
</dbReference>
<dbReference type="RefSeq" id="WP_148397243.1">
    <property type="nucleotide sequence ID" value="NZ_JAOSHN010000002.1"/>
</dbReference>
<evidence type="ECO:0000256" key="6">
    <source>
        <dbReference type="ARBA" id="ARBA00022777"/>
    </source>
</evidence>
<dbReference type="PROSITE" id="PS50112">
    <property type="entry name" value="PAS"/>
    <property type="match status" value="1"/>
</dbReference>
<dbReference type="Pfam" id="PF00072">
    <property type="entry name" value="Response_reg"/>
    <property type="match status" value="1"/>
</dbReference>
<evidence type="ECO:0000256" key="3">
    <source>
        <dbReference type="ARBA" id="ARBA00012438"/>
    </source>
</evidence>
<evidence type="ECO:0000259" key="11">
    <source>
        <dbReference type="PROSITE" id="PS50109"/>
    </source>
</evidence>
<dbReference type="NCBIfam" id="TIGR00229">
    <property type="entry name" value="sensory_box"/>
    <property type="match status" value="2"/>
</dbReference>
<evidence type="ECO:0000256" key="1">
    <source>
        <dbReference type="ARBA" id="ARBA00000085"/>
    </source>
</evidence>
<dbReference type="CDD" id="cd16922">
    <property type="entry name" value="HATPase_EvgS-ArcB-TorS-like"/>
    <property type="match status" value="1"/>
</dbReference>
<evidence type="ECO:0000256" key="9">
    <source>
        <dbReference type="ARBA" id="ARBA00074306"/>
    </source>
</evidence>
<keyword evidence="6" id="KW-0418">Kinase</keyword>
<evidence type="ECO:0000259" key="14">
    <source>
        <dbReference type="PROSITE" id="PS50113"/>
    </source>
</evidence>
<dbReference type="InterPro" id="IPR029787">
    <property type="entry name" value="Nucleotide_cyclase"/>
</dbReference>
<feature type="domain" description="GGDEF" evidence="15">
    <location>
        <begin position="576"/>
        <end position="707"/>
    </location>
</feature>
<dbReference type="Pfam" id="PF08447">
    <property type="entry name" value="PAS_3"/>
    <property type="match status" value="2"/>
</dbReference>
<gene>
    <name evidence="16" type="ORF">OBO34_04535</name>
</gene>
<comment type="similarity">
    <text evidence="2">In the N-terminal section; belongs to the phytochrome family.</text>
</comment>
<evidence type="ECO:0000313" key="16">
    <source>
        <dbReference type="EMBL" id="MCU7377621.1"/>
    </source>
</evidence>
<dbReference type="Proteomes" id="UP001065549">
    <property type="component" value="Unassembled WGS sequence"/>
</dbReference>
<dbReference type="SMART" id="SM00086">
    <property type="entry name" value="PAC"/>
    <property type="match status" value="3"/>
</dbReference>
<dbReference type="InterPro" id="IPR001789">
    <property type="entry name" value="Sig_transdc_resp-reg_receiver"/>
</dbReference>
<dbReference type="EMBL" id="JAOSHN010000002">
    <property type="protein sequence ID" value="MCU7377621.1"/>
    <property type="molecule type" value="Genomic_DNA"/>
</dbReference>
<organism evidence="16 17">
    <name type="scientific">Hominibacterium faecale</name>
    <dbReference type="NCBI Taxonomy" id="2839743"/>
    <lineage>
        <taxon>Bacteria</taxon>
        <taxon>Bacillati</taxon>
        <taxon>Bacillota</taxon>
        <taxon>Clostridia</taxon>
        <taxon>Peptostreptococcales</taxon>
        <taxon>Anaerovoracaceae</taxon>
        <taxon>Hominibacterium</taxon>
    </lineage>
</organism>
<dbReference type="GO" id="GO:0000155">
    <property type="term" value="F:phosphorelay sensor kinase activity"/>
    <property type="evidence" value="ECO:0007669"/>
    <property type="project" value="InterPro"/>
</dbReference>
<dbReference type="PANTHER" id="PTHR45339">
    <property type="entry name" value="HYBRID SIGNAL TRANSDUCTION HISTIDINE KINASE J"/>
    <property type="match status" value="1"/>
</dbReference>
<dbReference type="InterPro" id="IPR005467">
    <property type="entry name" value="His_kinase_dom"/>
</dbReference>
<evidence type="ECO:0000256" key="2">
    <source>
        <dbReference type="ARBA" id="ARBA00006402"/>
    </source>
</evidence>
<dbReference type="Gene3D" id="3.30.450.20">
    <property type="entry name" value="PAS domain"/>
    <property type="match status" value="3"/>
</dbReference>
<evidence type="ECO:0000256" key="10">
    <source>
        <dbReference type="PROSITE-ProRule" id="PRU00169"/>
    </source>
</evidence>
<reference evidence="16" key="1">
    <citation type="submission" date="2022-09" db="EMBL/GenBank/DDBJ databases">
        <title>Culturomic study of gut microbiota in children with autism spectrum disorder.</title>
        <authorList>
            <person name="Efimov B.A."/>
            <person name="Chaplin A.V."/>
            <person name="Sokolova S.R."/>
            <person name="Pikina A.P."/>
            <person name="Korzhanova M."/>
            <person name="Belova V."/>
            <person name="Korostin D."/>
        </authorList>
    </citation>
    <scope>NUCLEOTIDE SEQUENCE</scope>
    <source>
        <strain evidence="16">ASD5510</strain>
    </source>
</reference>
<feature type="domain" description="PAC" evidence="14">
    <location>
        <begin position="230"/>
        <end position="281"/>
    </location>
</feature>
<dbReference type="FunFam" id="3.30.565.10:FF:000010">
    <property type="entry name" value="Sensor histidine kinase RcsC"/>
    <property type="match status" value="1"/>
</dbReference>
<dbReference type="PANTHER" id="PTHR45339:SF1">
    <property type="entry name" value="HYBRID SIGNAL TRANSDUCTION HISTIDINE KINASE J"/>
    <property type="match status" value="1"/>
</dbReference>
<feature type="domain" description="PAC" evidence="14">
    <location>
        <begin position="361"/>
        <end position="412"/>
    </location>
</feature>
<dbReference type="SUPFAM" id="SSF54427">
    <property type="entry name" value="NTF2-like"/>
    <property type="match status" value="1"/>
</dbReference>
<comment type="catalytic activity">
    <reaction evidence="1">
        <text>ATP + protein L-histidine = ADP + protein N-phospho-L-histidine.</text>
        <dbReference type="EC" id="2.7.13.3"/>
    </reaction>
</comment>
<sequence>MQNSNAAQITRTFFDAYLVRRDVDDTLACLTESVQWGAMGKSELIDGRVQAEQALCAEFASAPESCRVEYEHIEETLITDGCAAVRLTASVYPPSKGAGTIRLTAYTVCIEDGDGKWRIVSINGLAPGSGKDEKDMFPTNPLGQREMEHNMGVKSLDILGQNIPGGMMGGYLEPGFPLYYVNNYMLDYLGYTYDEFVDAIDGLVINCMHPADRAQVDAQVDEAFQEGKPYEIQYRMLKKDGSYIWVNDVGKKDLSEDGREICISVIRDISAEVEARERLEKQAARYDRLFQSVLTGIVQYRVNDRGVTFKNANLEAIRIFGYTPEEFWAKQDWDLPSLIAEEDRTRILAEIGRLQNPGDMNPFEYRLIQKDGTPCWIIGRAEIILDTDGEQVFQSVFMDINEWKLVEQRSELLAEQVEVSNQILHLALEHTTTCEFYYYPQTGICTMPERTCAIYHCRNRYTDMPGSFALEAVDEKSRPAFYEMYERIHRGERTASCEFRGWNGAFWCRETLSVVRSSESGAPQLVIGIVEDITRQKEMEQELDEARSRDRLTGLFNKEAGVQLVQQYLNNRPADEHGILMLLDMDDFESINQKEGNTFADVILQEVADLLLTETGTDDIQIRLGGDEFMLLLKGCDKAGAAVIGPRIAGLVQNILANTERNIRVSVSIGMCSTQVTGEYNALYRCAESTLRYVKEHGKGQAACYLDTSHEAGMLLTQLYTDEYNVNDIEPDSAYAGEDLASFALDFLGKAKNLDDAVSLLLARIGKTCSFDRVSIIEANRAYLTYRFSYQWARRRSDLQLGEDFYVSDEDFDICSNMYDEDGLADHNVREGISQIASCLHAGIWDYGEYAGSMSFEVDREGFTWTKAHRELLKSLVKIVPSFIMKSKADAVSRAKTDFLSRMSHEIRTPMNAISGMTTIAKSVVNEPDKLLDCLEKIESSNVYLLNLVNDILDMSRIESGKLELSLGTLNLAKMLGSLESLFHAQALEKGITLCVKDNRVENRLLRGDSLRLNQILVNIIGNAVKFTDQGSVSVRVEELETEPKNVLRFSVRDSGIGIDPAVLSRIFNPFEQAEASTASRRGGTGLGLSIAYRLVQMMGGVLEVQSEMGKGSEFFFTLTFDYVSEVVPKPAIKEAALGRDFHGRRILLAEDNELNREIAQTLLEMNGFTVECAADGQQALHQFRDGAPGRFDAILMDIRMPVMDGLEATRRIRTSGRPDARTIPVIALSANAFDEDSKKSLESGMNGHLSKPIEIEKLLEVLQECIEDRTKDI</sequence>
<dbReference type="Pfam" id="PF02518">
    <property type="entry name" value="HATPase_c"/>
    <property type="match status" value="1"/>
</dbReference>
<evidence type="ECO:0000256" key="4">
    <source>
        <dbReference type="ARBA" id="ARBA00018672"/>
    </source>
</evidence>
<dbReference type="SMART" id="SM00387">
    <property type="entry name" value="HATPase_c"/>
    <property type="match status" value="1"/>
</dbReference>
<dbReference type="SUPFAM" id="SSF55785">
    <property type="entry name" value="PYP-like sensor domain (PAS domain)"/>
    <property type="match status" value="3"/>
</dbReference>
<protein>
    <recommendedName>
        <fullName evidence="9">Circadian input-output histidine kinase CikA</fullName>
        <ecNumber evidence="3">2.7.13.3</ecNumber>
    </recommendedName>
    <alternativeName>
        <fullName evidence="4">Stage 0 sporulation protein A homolog</fullName>
    </alternativeName>
</protein>
<dbReference type="InterPro" id="IPR036890">
    <property type="entry name" value="HATPase_C_sf"/>
</dbReference>
<dbReference type="InterPro" id="IPR000160">
    <property type="entry name" value="GGDEF_dom"/>
</dbReference>
<dbReference type="InterPro" id="IPR043128">
    <property type="entry name" value="Rev_trsase/Diguanyl_cyclase"/>
</dbReference>
<keyword evidence="7" id="KW-0902">Two-component regulatory system</keyword>
<evidence type="ECO:0000259" key="13">
    <source>
        <dbReference type="PROSITE" id="PS50112"/>
    </source>
</evidence>
<dbReference type="InterPro" id="IPR003594">
    <property type="entry name" value="HATPase_dom"/>
</dbReference>
<dbReference type="SMART" id="SM00091">
    <property type="entry name" value="PAS"/>
    <property type="match status" value="2"/>
</dbReference>
<evidence type="ECO:0000256" key="5">
    <source>
        <dbReference type="ARBA" id="ARBA00022553"/>
    </source>
</evidence>
<dbReference type="Pfam" id="PF00990">
    <property type="entry name" value="GGDEF"/>
    <property type="match status" value="1"/>
</dbReference>
<dbReference type="InterPro" id="IPR000014">
    <property type="entry name" value="PAS"/>
</dbReference>
<feature type="domain" description="Histidine kinase" evidence="11">
    <location>
        <begin position="902"/>
        <end position="1123"/>
    </location>
</feature>
<dbReference type="SMART" id="SM00388">
    <property type="entry name" value="HisKA"/>
    <property type="match status" value="1"/>
</dbReference>
<dbReference type="SUPFAM" id="SSF55073">
    <property type="entry name" value="Nucleotide cyclase"/>
    <property type="match status" value="1"/>
</dbReference>
<dbReference type="Pfam" id="PF00512">
    <property type="entry name" value="HisKA"/>
    <property type="match status" value="1"/>
</dbReference>
<dbReference type="InterPro" id="IPR004358">
    <property type="entry name" value="Sig_transdc_His_kin-like_C"/>
</dbReference>
<evidence type="ECO:0000259" key="12">
    <source>
        <dbReference type="PROSITE" id="PS50110"/>
    </source>
</evidence>
<dbReference type="InterPro" id="IPR011006">
    <property type="entry name" value="CheY-like_superfamily"/>
</dbReference>
<dbReference type="EC" id="2.7.13.3" evidence="3"/>
<dbReference type="PROSITE" id="PS50887">
    <property type="entry name" value="GGDEF"/>
    <property type="match status" value="1"/>
</dbReference>
<feature type="domain" description="PAS" evidence="13">
    <location>
        <begin position="178"/>
        <end position="227"/>
    </location>
</feature>